<reference evidence="3 4" key="1">
    <citation type="journal article" date="2018" name="BMC Genomics">
        <title>Genomic evidence for intraspecific hybridization in a clonal and extremely halotolerant yeast.</title>
        <authorList>
            <person name="Gostincar C."/>
            <person name="Stajich J.E."/>
            <person name="Zupancic J."/>
            <person name="Zalar P."/>
            <person name="Gunde-Cimerman N."/>
        </authorList>
    </citation>
    <scope>NUCLEOTIDE SEQUENCE [LARGE SCALE GENOMIC DNA]</scope>
    <source>
        <strain evidence="3 4">EXF-6669</strain>
    </source>
</reference>
<dbReference type="InterPro" id="IPR046497">
    <property type="entry name" value="DUF6590"/>
</dbReference>
<feature type="compositionally biased region" description="Low complexity" evidence="1">
    <location>
        <begin position="499"/>
        <end position="512"/>
    </location>
</feature>
<evidence type="ECO:0000313" key="3">
    <source>
        <dbReference type="EMBL" id="RMY26322.1"/>
    </source>
</evidence>
<dbReference type="AlphaFoldDB" id="A0A3M7AFT1"/>
<gene>
    <name evidence="3" type="ORF">D0867_00130</name>
</gene>
<dbReference type="EMBL" id="QWIL01000004">
    <property type="protein sequence ID" value="RMY26322.1"/>
    <property type="molecule type" value="Genomic_DNA"/>
</dbReference>
<dbReference type="VEuPathDB" id="FungiDB:BTJ68_12202"/>
<feature type="region of interest" description="Disordered" evidence="1">
    <location>
        <begin position="416"/>
        <end position="435"/>
    </location>
</feature>
<feature type="region of interest" description="Disordered" evidence="1">
    <location>
        <begin position="489"/>
        <end position="512"/>
    </location>
</feature>
<accession>A0A3M7AFT1</accession>
<feature type="compositionally biased region" description="Polar residues" evidence="1">
    <location>
        <begin position="416"/>
        <end position="426"/>
    </location>
</feature>
<protein>
    <recommendedName>
        <fullName evidence="2">DUF6590 domain-containing protein</fullName>
    </recommendedName>
</protein>
<proteinExistence type="predicted"/>
<dbReference type="Proteomes" id="UP000271337">
    <property type="component" value="Unassembled WGS sequence"/>
</dbReference>
<dbReference type="PANTHER" id="PTHR35391">
    <property type="entry name" value="C2H2-TYPE DOMAIN-CONTAINING PROTEIN-RELATED"/>
    <property type="match status" value="1"/>
</dbReference>
<sequence length="512" mass="56044">MPLQLAMAQPSGSIQSSWSLDPQRQQYYYFDQQTNEFVYQSGARVASTQPNTTQLGLSPQTLQQSPQYVNVSPQGCTHQPAVQTNTSNAGSAIMSPYTQPNQPSQPHQLPYNSGGVGPSHHRVDSHQTNQLTTAMGGLAVTPATAVPGQAQAYEPRAIPGEESDKGGVRYVHATDPVSEVQTTIATGPPNRITDPSLYEQGIRARRLLIGHPEVPQEHLFPGYEIKQSKFFEIGRVFFTLWTEPAGESRTLITAKEQSTAPPRHDPRGFTTVRYGELAYSKVRRFVVVRVAQNYCSALPIVSYGDQGVSKEGVNKSEHAIIYTGEHAPTPTRFEEPRPGERPMRHIPLRVVADDPKHPTMGRLTSMSRIDFGKVHTVQYSVKVRPFGRIHPKSKQNLLSQFYNVFGASAPLQDSAVDTTASASGPSRTLDASPPRAWAEQVQNRALQAYQGLINHGYTKEQAFSQMLAGMLQQNPNLDRQRAARSLSDQLRAAAGGGAQATAGATQQRGAQK</sequence>
<dbReference type="OrthoDB" id="3559580at2759"/>
<feature type="domain" description="DUF6590" evidence="2">
    <location>
        <begin position="228"/>
        <end position="398"/>
    </location>
</feature>
<dbReference type="PANTHER" id="PTHR35391:SF5">
    <property type="entry name" value="DUF6590 DOMAIN-CONTAINING PROTEIN"/>
    <property type="match status" value="1"/>
</dbReference>
<feature type="region of interest" description="Disordered" evidence="1">
    <location>
        <begin position="73"/>
        <end position="124"/>
    </location>
</feature>
<evidence type="ECO:0000259" key="2">
    <source>
        <dbReference type="Pfam" id="PF20233"/>
    </source>
</evidence>
<name>A0A3M7AFT1_HORWE</name>
<evidence type="ECO:0000256" key="1">
    <source>
        <dbReference type="SAM" id="MobiDB-lite"/>
    </source>
</evidence>
<comment type="caution">
    <text evidence="3">The sequence shown here is derived from an EMBL/GenBank/DDBJ whole genome shotgun (WGS) entry which is preliminary data.</text>
</comment>
<evidence type="ECO:0000313" key="4">
    <source>
        <dbReference type="Proteomes" id="UP000271337"/>
    </source>
</evidence>
<dbReference type="Pfam" id="PF20233">
    <property type="entry name" value="DUF6590"/>
    <property type="match status" value="1"/>
</dbReference>
<feature type="compositionally biased region" description="Polar residues" evidence="1">
    <location>
        <begin position="73"/>
        <end position="111"/>
    </location>
</feature>
<organism evidence="3 4">
    <name type="scientific">Hortaea werneckii</name>
    <name type="common">Black yeast</name>
    <name type="synonym">Cladosporium werneckii</name>
    <dbReference type="NCBI Taxonomy" id="91943"/>
    <lineage>
        <taxon>Eukaryota</taxon>
        <taxon>Fungi</taxon>
        <taxon>Dikarya</taxon>
        <taxon>Ascomycota</taxon>
        <taxon>Pezizomycotina</taxon>
        <taxon>Dothideomycetes</taxon>
        <taxon>Dothideomycetidae</taxon>
        <taxon>Mycosphaerellales</taxon>
        <taxon>Teratosphaeriaceae</taxon>
        <taxon>Hortaea</taxon>
    </lineage>
</organism>